<gene>
    <name evidence="4" type="ORF">NP048_10420</name>
</gene>
<dbReference type="InterPro" id="IPR027417">
    <property type="entry name" value="P-loop_NTPase"/>
</dbReference>
<dbReference type="Pfam" id="PF00005">
    <property type="entry name" value="ABC_tran"/>
    <property type="match status" value="1"/>
</dbReference>
<reference evidence="4 5" key="1">
    <citation type="submission" date="2022-07" db="EMBL/GenBank/DDBJ databases">
        <title>Novel species in genus cellulomonas.</title>
        <authorList>
            <person name="Ye L."/>
        </authorList>
    </citation>
    <scope>NUCLEOTIDE SEQUENCE [LARGE SCALE GENOMIC DNA]</scope>
    <source>
        <strain evidence="5">zg-B89</strain>
    </source>
</reference>
<dbReference type="GO" id="GO:0005524">
    <property type="term" value="F:ATP binding"/>
    <property type="evidence" value="ECO:0007669"/>
    <property type="project" value="UniProtKB-KW"/>
</dbReference>
<dbReference type="SUPFAM" id="SSF52540">
    <property type="entry name" value="P-loop containing nucleoside triphosphate hydrolases"/>
    <property type="match status" value="1"/>
</dbReference>
<keyword evidence="2 4" id="KW-0067">ATP-binding</keyword>
<proteinExistence type="predicted"/>
<evidence type="ECO:0000256" key="2">
    <source>
        <dbReference type="ARBA" id="ARBA00022840"/>
    </source>
</evidence>
<evidence type="ECO:0000256" key="1">
    <source>
        <dbReference type="ARBA" id="ARBA00022741"/>
    </source>
</evidence>
<protein>
    <submittedName>
        <fullName evidence="4">ABC transporter ATP-binding protein</fullName>
    </submittedName>
</protein>
<dbReference type="InterPro" id="IPR003439">
    <property type="entry name" value="ABC_transporter-like_ATP-bd"/>
</dbReference>
<accession>A0ABY5KIC3</accession>
<keyword evidence="1" id="KW-0547">Nucleotide-binding</keyword>
<organism evidence="4 5">
    <name type="scientific">Cellulomonas xiejunii</name>
    <dbReference type="NCBI Taxonomy" id="2968083"/>
    <lineage>
        <taxon>Bacteria</taxon>
        <taxon>Bacillati</taxon>
        <taxon>Actinomycetota</taxon>
        <taxon>Actinomycetes</taxon>
        <taxon>Micrococcales</taxon>
        <taxon>Cellulomonadaceae</taxon>
        <taxon>Cellulomonas</taxon>
    </lineage>
</organism>
<feature type="domain" description="ABC transporter" evidence="3">
    <location>
        <begin position="5"/>
        <end position="245"/>
    </location>
</feature>
<dbReference type="PANTHER" id="PTHR43158">
    <property type="entry name" value="SKFA PEPTIDE EXPORT ATP-BINDING PROTEIN SKFE"/>
    <property type="match status" value="1"/>
</dbReference>
<evidence type="ECO:0000259" key="3">
    <source>
        <dbReference type="PROSITE" id="PS50893"/>
    </source>
</evidence>
<sequence length="265" mass="28645">MTDVLDLQDVTIRRGATTILDSLTWRVQDSERWVVLGRNGAGKTTMLQVASGRMHPTSGTATLLGARMGATDVFELRSRIGFASAALADRIPSGETVRDVVLTAAYGVTGRWREAYETVDEVRATDLLRAFGVDHLAERWFGTLSEGERKRVQIARSLMSDPELLLLDEPAAGLDLGGREELVGALAELAHDRRSPALVLVTHHVEEIPPGFTHLLLLRAGRVFAAGPIVETLTAENLSGAFDLPLGLDHVDGRWAAHATGRSPA</sequence>
<dbReference type="Gene3D" id="3.40.50.300">
    <property type="entry name" value="P-loop containing nucleotide triphosphate hydrolases"/>
    <property type="match status" value="1"/>
</dbReference>
<dbReference type="InterPro" id="IPR003593">
    <property type="entry name" value="AAA+_ATPase"/>
</dbReference>
<dbReference type="RefSeq" id="WP_227575544.1">
    <property type="nucleotide sequence ID" value="NZ_CP101987.1"/>
</dbReference>
<evidence type="ECO:0000313" key="4">
    <source>
        <dbReference type="EMBL" id="UUI70234.1"/>
    </source>
</evidence>
<dbReference type="EMBL" id="CP101987">
    <property type="protein sequence ID" value="UUI70234.1"/>
    <property type="molecule type" value="Genomic_DNA"/>
</dbReference>
<dbReference type="Proteomes" id="UP001316384">
    <property type="component" value="Chromosome"/>
</dbReference>
<evidence type="ECO:0000313" key="5">
    <source>
        <dbReference type="Proteomes" id="UP001316384"/>
    </source>
</evidence>
<dbReference type="PROSITE" id="PS50893">
    <property type="entry name" value="ABC_TRANSPORTER_2"/>
    <property type="match status" value="1"/>
</dbReference>
<dbReference type="PANTHER" id="PTHR43158:SF2">
    <property type="entry name" value="SKFA PEPTIDE EXPORT ATP-BINDING PROTEIN SKFE"/>
    <property type="match status" value="1"/>
</dbReference>
<name>A0ABY5KIC3_9CELL</name>
<keyword evidence="5" id="KW-1185">Reference proteome</keyword>
<dbReference type="SMART" id="SM00382">
    <property type="entry name" value="AAA"/>
    <property type="match status" value="1"/>
</dbReference>